<accession>A0AAD8I632</accession>
<proteinExistence type="inferred from homology"/>
<dbReference type="PANTHER" id="PTHR34359">
    <property type="entry name" value="CLAVATA3/ESR (CLE)-RELATED PROTEIN 10"/>
    <property type="match status" value="1"/>
</dbReference>
<comment type="similarity">
    <text evidence="1">Belongs to the CLV3/ESR signal peptide family.</text>
</comment>
<gene>
    <name evidence="6" type="ORF">POM88_026237</name>
</gene>
<keyword evidence="4" id="KW-0379">Hydroxylation</keyword>
<evidence type="ECO:0000256" key="5">
    <source>
        <dbReference type="SAM" id="SignalP"/>
    </source>
</evidence>
<feature type="signal peptide" evidence="5">
    <location>
        <begin position="1"/>
        <end position="26"/>
    </location>
</feature>
<organism evidence="6 7">
    <name type="scientific">Heracleum sosnowskyi</name>
    <dbReference type="NCBI Taxonomy" id="360622"/>
    <lineage>
        <taxon>Eukaryota</taxon>
        <taxon>Viridiplantae</taxon>
        <taxon>Streptophyta</taxon>
        <taxon>Embryophyta</taxon>
        <taxon>Tracheophyta</taxon>
        <taxon>Spermatophyta</taxon>
        <taxon>Magnoliopsida</taxon>
        <taxon>eudicotyledons</taxon>
        <taxon>Gunneridae</taxon>
        <taxon>Pentapetalae</taxon>
        <taxon>asterids</taxon>
        <taxon>campanulids</taxon>
        <taxon>Apiales</taxon>
        <taxon>Apiaceae</taxon>
        <taxon>Apioideae</taxon>
        <taxon>apioid superclade</taxon>
        <taxon>Tordylieae</taxon>
        <taxon>Tordyliinae</taxon>
        <taxon>Heracleum</taxon>
    </lineage>
</organism>
<keyword evidence="3" id="KW-0221">Differentiation</keyword>
<sequence>MNTNPLSPRRLHLIITLLLLTTVVSSHISNHSPEPHLAIHRRYHILHRSCTSFPKISSTNSKIKTPPPVFCFQYPKKPYMDSPARSHGGAYEIDPRYGVEKRLVPSGPNPLHN</sequence>
<reference evidence="6" key="1">
    <citation type="submission" date="2023-02" db="EMBL/GenBank/DDBJ databases">
        <title>Genome of toxic invasive species Heracleum sosnowskyi carries increased number of genes despite the absence of recent whole-genome duplications.</title>
        <authorList>
            <person name="Schelkunov M."/>
            <person name="Shtratnikova V."/>
            <person name="Makarenko M."/>
            <person name="Klepikova A."/>
            <person name="Omelchenko D."/>
            <person name="Novikova G."/>
            <person name="Obukhova E."/>
            <person name="Bogdanov V."/>
            <person name="Penin A."/>
            <person name="Logacheva M."/>
        </authorList>
    </citation>
    <scope>NUCLEOTIDE SEQUENCE</scope>
    <source>
        <strain evidence="6">Hsosn_3</strain>
        <tissue evidence="6">Leaf</tissue>
    </source>
</reference>
<evidence type="ECO:0000256" key="1">
    <source>
        <dbReference type="ARBA" id="ARBA00005416"/>
    </source>
</evidence>
<dbReference type="AlphaFoldDB" id="A0AAD8I632"/>
<evidence type="ECO:0000256" key="4">
    <source>
        <dbReference type="ARBA" id="ARBA00023278"/>
    </source>
</evidence>
<dbReference type="GO" id="GO:0030154">
    <property type="term" value="P:cell differentiation"/>
    <property type="evidence" value="ECO:0007669"/>
    <property type="project" value="UniProtKB-KW"/>
</dbReference>
<name>A0AAD8I632_9APIA</name>
<evidence type="ECO:0000313" key="7">
    <source>
        <dbReference type="Proteomes" id="UP001237642"/>
    </source>
</evidence>
<dbReference type="PANTHER" id="PTHR34359:SF5">
    <property type="entry name" value="CLAVATA3_ESR (CLE)-RELATED PROTEIN 9"/>
    <property type="match status" value="1"/>
</dbReference>
<feature type="chain" id="PRO_5042147965" evidence="5">
    <location>
        <begin position="27"/>
        <end position="113"/>
    </location>
</feature>
<keyword evidence="5" id="KW-0732">Signal</keyword>
<dbReference type="EMBL" id="JAUIZM010000006">
    <property type="protein sequence ID" value="KAK1379493.1"/>
    <property type="molecule type" value="Genomic_DNA"/>
</dbReference>
<evidence type="ECO:0000313" key="6">
    <source>
        <dbReference type="EMBL" id="KAK1379493.1"/>
    </source>
</evidence>
<evidence type="ECO:0000256" key="2">
    <source>
        <dbReference type="ARBA" id="ARBA00022473"/>
    </source>
</evidence>
<protein>
    <submittedName>
        <fullName evidence="6">CLAVATA3/ESR (CLE)-related protein 10</fullName>
    </submittedName>
</protein>
<dbReference type="InterPro" id="IPR039618">
    <property type="entry name" value="CLE9-13"/>
</dbReference>
<keyword evidence="2" id="KW-0217">Developmental protein</keyword>
<comment type="caution">
    <text evidence="6">The sequence shown here is derived from an EMBL/GenBank/DDBJ whole genome shotgun (WGS) entry which is preliminary data.</text>
</comment>
<evidence type="ECO:0000256" key="3">
    <source>
        <dbReference type="ARBA" id="ARBA00022782"/>
    </source>
</evidence>
<dbReference type="Proteomes" id="UP001237642">
    <property type="component" value="Unassembled WGS sequence"/>
</dbReference>
<keyword evidence="7" id="KW-1185">Reference proteome</keyword>
<reference evidence="6" key="2">
    <citation type="submission" date="2023-05" db="EMBL/GenBank/DDBJ databases">
        <authorList>
            <person name="Schelkunov M.I."/>
        </authorList>
    </citation>
    <scope>NUCLEOTIDE SEQUENCE</scope>
    <source>
        <strain evidence="6">Hsosn_3</strain>
        <tissue evidence="6">Leaf</tissue>
    </source>
</reference>